<dbReference type="GO" id="GO:0005576">
    <property type="term" value="C:extracellular region"/>
    <property type="evidence" value="ECO:0007669"/>
    <property type="project" value="InterPro"/>
</dbReference>
<keyword evidence="1" id="KW-0479">Metal-binding</keyword>
<name>A0A814JNX0_9BILA</name>
<feature type="region of interest" description="Disordered" evidence="3">
    <location>
        <begin position="235"/>
        <end position="282"/>
    </location>
</feature>
<keyword evidence="1" id="KW-0186">Copper</keyword>
<protein>
    <recommendedName>
        <fullName evidence="4">Chitin-binding type-2 domain-containing protein</fullName>
    </recommendedName>
</protein>
<dbReference type="PRINTS" id="PR00790">
    <property type="entry name" value="PAMONOXGNASE"/>
</dbReference>
<reference evidence="5" key="1">
    <citation type="submission" date="2021-02" db="EMBL/GenBank/DDBJ databases">
        <authorList>
            <person name="Nowell W R."/>
        </authorList>
    </citation>
    <scope>NUCLEOTIDE SEQUENCE</scope>
</reference>
<keyword evidence="2" id="KW-1015">Disulfide bond</keyword>
<dbReference type="GO" id="GO:0006518">
    <property type="term" value="P:peptide metabolic process"/>
    <property type="evidence" value="ECO:0007669"/>
    <property type="project" value="InterPro"/>
</dbReference>
<dbReference type="Pfam" id="PF01607">
    <property type="entry name" value="CBM_14"/>
    <property type="match status" value="1"/>
</dbReference>
<feature type="domain" description="Chitin-binding type-2" evidence="4">
    <location>
        <begin position="133"/>
        <end position="164"/>
    </location>
</feature>
<evidence type="ECO:0000256" key="3">
    <source>
        <dbReference type="SAM" id="MobiDB-lite"/>
    </source>
</evidence>
<accession>A0A814JNX0</accession>
<dbReference type="SUPFAM" id="SSF49742">
    <property type="entry name" value="PHM/PNGase F"/>
    <property type="match status" value="1"/>
</dbReference>
<feature type="disulfide bond" evidence="2">
    <location>
        <begin position="366"/>
        <end position="382"/>
    </location>
</feature>
<dbReference type="GO" id="GO:0016715">
    <property type="term" value="F:oxidoreductase activity, acting on paired donors, with incorporation or reduction of molecular oxygen, reduced ascorbate as one donor, and incorporation of one atom of oxygen"/>
    <property type="evidence" value="ECO:0007669"/>
    <property type="project" value="InterPro"/>
</dbReference>
<feature type="compositionally biased region" description="Low complexity" evidence="3">
    <location>
        <begin position="247"/>
        <end position="260"/>
    </location>
</feature>
<evidence type="ECO:0000256" key="2">
    <source>
        <dbReference type="PIRSR" id="PIRSR600720-3"/>
    </source>
</evidence>
<evidence type="ECO:0000259" key="4">
    <source>
        <dbReference type="Pfam" id="PF01607"/>
    </source>
</evidence>
<dbReference type="AlphaFoldDB" id="A0A814JNX0"/>
<dbReference type="SUPFAM" id="SSF57625">
    <property type="entry name" value="Invertebrate chitin-binding proteins"/>
    <property type="match status" value="1"/>
</dbReference>
<comment type="cofactor">
    <cofactor evidence="1">
        <name>Cu(2+)</name>
        <dbReference type="ChEBI" id="CHEBI:29036"/>
    </cofactor>
    <text evidence="1">Binds 2 Cu(2+) ions per subunit.</text>
</comment>
<dbReference type="EMBL" id="CAJNOE010000200">
    <property type="protein sequence ID" value="CAF1040340.1"/>
    <property type="molecule type" value="Genomic_DNA"/>
</dbReference>
<proteinExistence type="predicted"/>
<dbReference type="GO" id="GO:0005507">
    <property type="term" value="F:copper ion binding"/>
    <property type="evidence" value="ECO:0007669"/>
    <property type="project" value="InterPro"/>
</dbReference>
<gene>
    <name evidence="5" type="ORF">IZO911_LOCUS19753</name>
</gene>
<feature type="compositionally biased region" description="Gly residues" evidence="3">
    <location>
        <begin position="261"/>
        <end position="282"/>
    </location>
</feature>
<dbReference type="InterPro" id="IPR008977">
    <property type="entry name" value="PHM/PNGase_F_dom_sf"/>
</dbReference>
<feature type="binding site" evidence="1">
    <location>
        <position position="360"/>
    </location>
    <ligand>
        <name>Cu(2+)</name>
        <dbReference type="ChEBI" id="CHEBI:29036"/>
        <label>1</label>
        <note>catalytic</note>
    </ligand>
</feature>
<organism evidence="5 6">
    <name type="scientific">Adineta steineri</name>
    <dbReference type="NCBI Taxonomy" id="433720"/>
    <lineage>
        <taxon>Eukaryota</taxon>
        <taxon>Metazoa</taxon>
        <taxon>Spiralia</taxon>
        <taxon>Gnathifera</taxon>
        <taxon>Rotifera</taxon>
        <taxon>Eurotatoria</taxon>
        <taxon>Bdelloidea</taxon>
        <taxon>Adinetida</taxon>
        <taxon>Adinetidae</taxon>
        <taxon>Adineta</taxon>
    </lineage>
</organism>
<dbReference type="InterPro" id="IPR036508">
    <property type="entry name" value="Chitin-bd_dom_sf"/>
</dbReference>
<dbReference type="InterPro" id="IPR000720">
    <property type="entry name" value="PHM/PAL"/>
</dbReference>
<evidence type="ECO:0000313" key="5">
    <source>
        <dbReference type="EMBL" id="CAF1040340.1"/>
    </source>
</evidence>
<evidence type="ECO:0000256" key="1">
    <source>
        <dbReference type="PIRSR" id="PIRSR600720-2"/>
    </source>
</evidence>
<feature type="binding site" evidence="1">
    <location>
        <position position="359"/>
    </location>
    <ligand>
        <name>Cu(2+)</name>
        <dbReference type="ChEBI" id="CHEBI:29036"/>
        <label>1</label>
        <note>catalytic</note>
    </ligand>
</feature>
<dbReference type="InterPro" id="IPR002557">
    <property type="entry name" value="Chitin-bd_dom"/>
</dbReference>
<dbReference type="GO" id="GO:0016020">
    <property type="term" value="C:membrane"/>
    <property type="evidence" value="ECO:0007669"/>
    <property type="project" value="InterPro"/>
</dbReference>
<comment type="caution">
    <text evidence="5">The sequence shown here is derived from an EMBL/GenBank/DDBJ whole genome shotgun (WGS) entry which is preliminary data.</text>
</comment>
<sequence length="409" mass="44652">MSFEMKQIFVIAITTFILISSTLNQQLLTNLPFECRGRLDGFWRDLRYCDVFHSCVGGIQKLSYGCPQVGERFYFDDTTQRCEFASQNAAGCQMNQYYGPIASTPTFSGSQLSTQAPTEPWKIFAQSREQFSCANRQDGFYASRWCNVFYRCFSGVSNSFICPAQRGGGRLWWIQHGSQQAVSEASATCIFPCDTGKQCSSPGGIIVENGNQISESQQEAETAYRLSPCSNQTSPINTGGVGGTQTGSGVTQPGQQPGSSTGVGTGQPGTGSQGGSPSTGGGSFTVDSNVNCNGQPDGVFLSSPYCNVFHRCIFGSRFDFRCARGAFDEDEYVSIQYKLSDEELLIVGFIPLINMTNAHHMVTYICEEPAEKKLFWSGNTICNGEQTIIHGWSKNAPPFILPKGLLKTK</sequence>
<dbReference type="GO" id="GO:0008061">
    <property type="term" value="F:chitin binding"/>
    <property type="evidence" value="ECO:0007669"/>
    <property type="project" value="InterPro"/>
</dbReference>
<dbReference type="InterPro" id="IPR036939">
    <property type="entry name" value="Cu2_ascorb_mOase_N_sf"/>
</dbReference>
<evidence type="ECO:0000313" key="6">
    <source>
        <dbReference type="Proteomes" id="UP000663860"/>
    </source>
</evidence>
<dbReference type="Gene3D" id="2.60.120.310">
    <property type="entry name" value="Copper type II, ascorbate-dependent monooxygenase, N-terminal domain"/>
    <property type="match status" value="1"/>
</dbReference>
<dbReference type="Proteomes" id="UP000663860">
    <property type="component" value="Unassembled WGS sequence"/>
</dbReference>